<proteinExistence type="predicted"/>
<organism evidence="1">
    <name type="scientific">Vibrio parahaemolyticus</name>
    <dbReference type="NCBI Taxonomy" id="670"/>
    <lineage>
        <taxon>Bacteria</taxon>
        <taxon>Pseudomonadati</taxon>
        <taxon>Pseudomonadota</taxon>
        <taxon>Gammaproteobacteria</taxon>
        <taxon>Vibrionales</taxon>
        <taxon>Vibrionaceae</taxon>
        <taxon>Vibrio</taxon>
    </lineage>
</organism>
<dbReference type="Proteomes" id="UP000464718">
    <property type="component" value="Chromosome i"/>
</dbReference>
<gene>
    <name evidence="2" type="ORF">EHC69_01905</name>
    <name evidence="1" type="ORF">I7278_12400</name>
</gene>
<reference evidence="2 3" key="2">
    <citation type="submission" date="2018-12" db="EMBL/GenBank/DDBJ databases">
        <title>Genomic insights into the evolutionary origins and pathogenicity of five Vibrio parahaemolyticus strains isolated from the shrimp with acute hepatopancreatic necrosis disease (AHPND).</title>
        <authorList>
            <person name="Yang Q."/>
            <person name="Dong X."/>
            <person name="Xie G."/>
            <person name="Fu S."/>
            <person name="Zou P."/>
            <person name="Sun J."/>
            <person name="Wang Y."/>
            <person name="Huang J."/>
        </authorList>
    </citation>
    <scope>NUCLEOTIDE SEQUENCE [LARGE SCALE GENOMIC DNA]</scope>
    <source>
        <strain evidence="2 3">20160303005-1</strain>
    </source>
</reference>
<reference evidence="1" key="1">
    <citation type="journal article" date="2018" name="Genome Biol.">
        <title>SKESA: strategic k-mer extension for scrupulous assemblies.</title>
        <authorList>
            <person name="Souvorov A."/>
            <person name="Agarwala R."/>
            <person name="Lipman D.J."/>
        </authorList>
    </citation>
    <scope>NUCLEOTIDE SEQUENCE</scope>
    <source>
        <strain evidence="1">1930</strain>
    </source>
</reference>
<dbReference type="EMBL" id="DACQKT010000005">
    <property type="protein sequence ID" value="HAS6677611.1"/>
    <property type="molecule type" value="Genomic_DNA"/>
</dbReference>
<evidence type="ECO:0000313" key="2">
    <source>
        <dbReference type="EMBL" id="QHH08206.1"/>
    </source>
</evidence>
<dbReference type="AlphaFoldDB" id="A0A2R9VM63"/>
<reference evidence="1" key="3">
    <citation type="submission" date="2019-12" db="EMBL/GenBank/DDBJ databases">
        <authorList>
            <consortium name="NCBI Pathogen Detection Project"/>
        </authorList>
    </citation>
    <scope>NUCLEOTIDE SEQUENCE</scope>
    <source>
        <strain evidence="1">1930</strain>
    </source>
</reference>
<dbReference type="Proteomes" id="UP000856022">
    <property type="component" value="Unassembled WGS sequence"/>
</dbReference>
<evidence type="ECO:0000313" key="3">
    <source>
        <dbReference type="Proteomes" id="UP000464718"/>
    </source>
</evidence>
<accession>A0A2R9VM63</accession>
<sequence length="32" mass="3795">MVKDFQNLKFNNTAENRWVAGTKCHQKRLTSE</sequence>
<protein>
    <submittedName>
        <fullName evidence="1">Uncharacterized protein</fullName>
    </submittedName>
</protein>
<name>A0A2R9VM63_VIBPH</name>
<evidence type="ECO:0000313" key="1">
    <source>
        <dbReference type="EMBL" id="HAS6677611.1"/>
    </source>
</evidence>
<dbReference type="EMBL" id="CP034298">
    <property type="protein sequence ID" value="QHH08206.1"/>
    <property type="molecule type" value="Genomic_DNA"/>
</dbReference>